<evidence type="ECO:0000313" key="3">
    <source>
        <dbReference type="Proteomes" id="UP001470230"/>
    </source>
</evidence>
<dbReference type="InterPro" id="IPR006597">
    <property type="entry name" value="Sel1-like"/>
</dbReference>
<feature type="transmembrane region" description="Helical" evidence="1">
    <location>
        <begin position="359"/>
        <end position="381"/>
    </location>
</feature>
<dbReference type="Gene3D" id="1.25.40.10">
    <property type="entry name" value="Tetratricopeptide repeat domain"/>
    <property type="match status" value="1"/>
</dbReference>
<evidence type="ECO:0000256" key="1">
    <source>
        <dbReference type="SAM" id="Phobius"/>
    </source>
</evidence>
<accession>A0ABR2GNQ6</accession>
<dbReference type="InterPro" id="IPR011990">
    <property type="entry name" value="TPR-like_helical_dom_sf"/>
</dbReference>
<sequence>MSSSYLEPQETINEDEIAKRLTSYPFYNEEDLYFKKFNETQILHESYFQVIDSLEKENLVMSPSELKPRIKYEGYQWTQINNKISINYTFKSPNSNNLVTIKDDTITSASGFIIGRLYKTPKEVSINYSDLSVTIELTVNEPWPILITEGIPEIDPDSAFLLAIASKKLNFNSFSHRLFVYAAMKGHALSMASLSYHYLSQSDEKMIFYWNVKLYLLQVTELTSFIAISDILIKQKDNGESAKLAEAILVNEAKKEVPIAFLYLGYIHLKNISGFNSNRNLAIRYFEIAAYQYNNKKAYETLGKIYIGGIFVDKDIEKGVELLHKANLSDDSINEILRIEKENREKSEKLRKESQMKTIIITSSVTLAVLASVFAGIEFFIHRSKK</sequence>
<dbReference type="SUPFAM" id="SSF81901">
    <property type="entry name" value="HCP-like"/>
    <property type="match status" value="1"/>
</dbReference>
<gene>
    <name evidence="2" type="ORF">M9Y10_042474</name>
</gene>
<dbReference type="SMART" id="SM00671">
    <property type="entry name" value="SEL1"/>
    <property type="match status" value="2"/>
</dbReference>
<keyword evidence="3" id="KW-1185">Reference proteome</keyword>
<evidence type="ECO:0000313" key="2">
    <source>
        <dbReference type="EMBL" id="KAK8835588.1"/>
    </source>
</evidence>
<dbReference type="Proteomes" id="UP001470230">
    <property type="component" value="Unassembled WGS sequence"/>
</dbReference>
<organism evidence="2 3">
    <name type="scientific">Tritrichomonas musculus</name>
    <dbReference type="NCBI Taxonomy" id="1915356"/>
    <lineage>
        <taxon>Eukaryota</taxon>
        <taxon>Metamonada</taxon>
        <taxon>Parabasalia</taxon>
        <taxon>Tritrichomonadida</taxon>
        <taxon>Tritrichomonadidae</taxon>
        <taxon>Tritrichomonas</taxon>
    </lineage>
</organism>
<name>A0ABR2GNQ6_9EUKA</name>
<dbReference type="EMBL" id="JAPFFF010000079">
    <property type="protein sequence ID" value="KAK8835588.1"/>
    <property type="molecule type" value="Genomic_DNA"/>
</dbReference>
<keyword evidence="1" id="KW-0812">Transmembrane</keyword>
<keyword evidence="1" id="KW-1133">Transmembrane helix</keyword>
<comment type="caution">
    <text evidence="2">The sequence shown here is derived from an EMBL/GenBank/DDBJ whole genome shotgun (WGS) entry which is preliminary data.</text>
</comment>
<reference evidence="2 3" key="1">
    <citation type="submission" date="2024-04" db="EMBL/GenBank/DDBJ databases">
        <title>Tritrichomonas musculus Genome.</title>
        <authorList>
            <person name="Alves-Ferreira E."/>
            <person name="Grigg M."/>
            <person name="Lorenzi H."/>
            <person name="Galac M."/>
        </authorList>
    </citation>
    <scope>NUCLEOTIDE SEQUENCE [LARGE SCALE GENOMIC DNA]</scope>
    <source>
        <strain evidence="2 3">EAF2021</strain>
    </source>
</reference>
<proteinExistence type="predicted"/>
<keyword evidence="1" id="KW-0472">Membrane</keyword>
<protein>
    <submittedName>
        <fullName evidence="2">Uncharacterized protein</fullName>
    </submittedName>
</protein>